<feature type="domain" description="Fe2OG dioxygenase" evidence="6">
    <location>
        <begin position="92"/>
        <end position="200"/>
    </location>
</feature>
<name>A0A7S3AYH4_9EUKA</name>
<dbReference type="AlphaFoldDB" id="A0A7S3AYH4"/>
<dbReference type="InterPro" id="IPR005123">
    <property type="entry name" value="Oxoglu/Fe-dep_dioxygenase_dom"/>
</dbReference>
<gene>
    <name evidence="7" type="ORF">HERI1096_LOCUS20041</name>
</gene>
<proteinExistence type="predicted"/>
<dbReference type="PANTHER" id="PTHR10869:SF229">
    <property type="entry name" value="PROLYL 4-HYDROXYLASE ALPHA SUBUNIT DOMAIN-CONTAINING PROTEIN"/>
    <property type="match status" value="1"/>
</dbReference>
<evidence type="ECO:0000313" key="7">
    <source>
        <dbReference type="EMBL" id="CAE0119342.1"/>
    </source>
</evidence>
<dbReference type="InterPro" id="IPR045054">
    <property type="entry name" value="P4HA-like"/>
</dbReference>
<evidence type="ECO:0000256" key="1">
    <source>
        <dbReference type="ARBA" id="ARBA00001961"/>
    </source>
</evidence>
<protein>
    <recommendedName>
        <fullName evidence="6">Fe2OG dioxygenase domain-containing protein</fullName>
    </recommendedName>
</protein>
<dbReference type="GO" id="GO:0031418">
    <property type="term" value="F:L-ascorbic acid binding"/>
    <property type="evidence" value="ECO:0007669"/>
    <property type="project" value="InterPro"/>
</dbReference>
<dbReference type="EMBL" id="HBHX01036093">
    <property type="protein sequence ID" value="CAE0119342.1"/>
    <property type="molecule type" value="Transcribed_RNA"/>
</dbReference>
<evidence type="ECO:0000256" key="4">
    <source>
        <dbReference type="ARBA" id="ARBA00023002"/>
    </source>
</evidence>
<dbReference type="GO" id="GO:0004656">
    <property type="term" value="F:procollagen-proline 4-dioxygenase activity"/>
    <property type="evidence" value="ECO:0007669"/>
    <property type="project" value="TreeGrafter"/>
</dbReference>
<keyword evidence="2" id="KW-0479">Metal-binding</keyword>
<dbReference type="InterPro" id="IPR006620">
    <property type="entry name" value="Pro_4_hyd_alph"/>
</dbReference>
<dbReference type="SMART" id="SM00702">
    <property type="entry name" value="P4Hc"/>
    <property type="match status" value="1"/>
</dbReference>
<dbReference type="GO" id="GO:0005506">
    <property type="term" value="F:iron ion binding"/>
    <property type="evidence" value="ECO:0007669"/>
    <property type="project" value="InterPro"/>
</dbReference>
<reference evidence="7" key="1">
    <citation type="submission" date="2021-01" db="EMBL/GenBank/DDBJ databases">
        <authorList>
            <person name="Corre E."/>
            <person name="Pelletier E."/>
            <person name="Niang G."/>
            <person name="Scheremetjew M."/>
            <person name="Finn R."/>
            <person name="Kale V."/>
            <person name="Holt S."/>
            <person name="Cochrane G."/>
            <person name="Meng A."/>
            <person name="Brown T."/>
            <person name="Cohen L."/>
        </authorList>
    </citation>
    <scope>NUCLEOTIDE SEQUENCE</scope>
    <source>
        <strain evidence="7">CCMP281</strain>
    </source>
</reference>
<comment type="cofactor">
    <cofactor evidence="1">
        <name>L-ascorbate</name>
        <dbReference type="ChEBI" id="CHEBI:38290"/>
    </cofactor>
</comment>
<organism evidence="7">
    <name type="scientific">Haptolina ericina</name>
    <dbReference type="NCBI Taxonomy" id="156174"/>
    <lineage>
        <taxon>Eukaryota</taxon>
        <taxon>Haptista</taxon>
        <taxon>Haptophyta</taxon>
        <taxon>Prymnesiophyceae</taxon>
        <taxon>Prymnesiales</taxon>
        <taxon>Prymnesiaceae</taxon>
        <taxon>Haptolina</taxon>
    </lineage>
</organism>
<keyword evidence="5" id="KW-0408">Iron</keyword>
<sequence>MYMPLNLEYPGLRVLNEKPPIFFVDNFLSEEECEQLITTASPLLQRSKTHAIAGSEATKGRTSLTCHLAKKVQPCPILLQKIQTLTGKPFGHMELPQVARYTDSQRYVEHYDGVDPHTDAGRAFCANGGQRVATVLVYLNHVTQGGSTFFRRINVEVKPKKGGAVIFFPGFMNGELDTDALHAGMPAVDTKWVSQVWIRQSFREDGQPSQPVPLIEQTLVGPLHEGVYRGHCLAGDDIHEAVMTLQQAQQWASSNPLCFGFTFQHASREPTVPVRCWFKSKLKVLYSEDWWTYSLGRGMD</sequence>
<keyword evidence="3" id="KW-0223">Dioxygenase</keyword>
<keyword evidence="4" id="KW-0560">Oxidoreductase</keyword>
<dbReference type="InterPro" id="IPR044862">
    <property type="entry name" value="Pro_4_hyd_alph_FE2OG_OXY"/>
</dbReference>
<dbReference type="Gene3D" id="2.60.120.620">
    <property type="entry name" value="q2cbj1_9rhob like domain"/>
    <property type="match status" value="1"/>
</dbReference>
<dbReference type="Pfam" id="PF13640">
    <property type="entry name" value="2OG-FeII_Oxy_3"/>
    <property type="match status" value="1"/>
</dbReference>
<evidence type="ECO:0000256" key="5">
    <source>
        <dbReference type="ARBA" id="ARBA00023004"/>
    </source>
</evidence>
<dbReference type="PROSITE" id="PS51471">
    <property type="entry name" value="FE2OG_OXY"/>
    <property type="match status" value="1"/>
</dbReference>
<dbReference type="PANTHER" id="PTHR10869">
    <property type="entry name" value="PROLYL 4-HYDROXYLASE ALPHA SUBUNIT"/>
    <property type="match status" value="1"/>
</dbReference>
<evidence type="ECO:0000256" key="2">
    <source>
        <dbReference type="ARBA" id="ARBA00022723"/>
    </source>
</evidence>
<accession>A0A7S3AYH4</accession>
<dbReference type="GO" id="GO:0005783">
    <property type="term" value="C:endoplasmic reticulum"/>
    <property type="evidence" value="ECO:0007669"/>
    <property type="project" value="TreeGrafter"/>
</dbReference>
<evidence type="ECO:0000259" key="6">
    <source>
        <dbReference type="PROSITE" id="PS51471"/>
    </source>
</evidence>
<evidence type="ECO:0000256" key="3">
    <source>
        <dbReference type="ARBA" id="ARBA00022964"/>
    </source>
</evidence>